<evidence type="ECO:0000256" key="2">
    <source>
        <dbReference type="ARBA" id="ARBA00023125"/>
    </source>
</evidence>
<dbReference type="SMART" id="SM00342">
    <property type="entry name" value="HTH_ARAC"/>
    <property type="match status" value="1"/>
</dbReference>
<evidence type="ECO:0000313" key="5">
    <source>
        <dbReference type="EMBL" id="SHM76199.1"/>
    </source>
</evidence>
<dbReference type="EMBL" id="FRBT01000009">
    <property type="protein sequence ID" value="SHM76199.1"/>
    <property type="molecule type" value="Genomic_DNA"/>
</dbReference>
<evidence type="ECO:0000256" key="3">
    <source>
        <dbReference type="ARBA" id="ARBA00023163"/>
    </source>
</evidence>
<keyword evidence="6" id="KW-1185">Reference proteome</keyword>
<dbReference type="PANTHER" id="PTHR46796">
    <property type="entry name" value="HTH-TYPE TRANSCRIPTIONAL ACTIVATOR RHAS-RELATED"/>
    <property type="match status" value="1"/>
</dbReference>
<dbReference type="STRING" id="946677.SAMN05444484_10972"/>
<reference evidence="6" key="1">
    <citation type="submission" date="2016-11" db="EMBL/GenBank/DDBJ databases">
        <authorList>
            <person name="Varghese N."/>
            <person name="Submissions S."/>
        </authorList>
    </citation>
    <scope>NUCLEOTIDE SEQUENCE [LARGE SCALE GENOMIC DNA]</scope>
    <source>
        <strain evidence="6">DSM 24724</strain>
    </source>
</reference>
<dbReference type="Proteomes" id="UP000184028">
    <property type="component" value="Unassembled WGS sequence"/>
</dbReference>
<dbReference type="Gene3D" id="1.10.10.60">
    <property type="entry name" value="Homeodomain-like"/>
    <property type="match status" value="1"/>
</dbReference>
<evidence type="ECO:0000259" key="4">
    <source>
        <dbReference type="PROSITE" id="PS01124"/>
    </source>
</evidence>
<dbReference type="InterPro" id="IPR018060">
    <property type="entry name" value="HTH_AraC"/>
</dbReference>
<dbReference type="InterPro" id="IPR050204">
    <property type="entry name" value="AraC_XylS_family_regulators"/>
</dbReference>
<protein>
    <submittedName>
        <fullName evidence="5">AraC-type DNA-binding protein</fullName>
    </submittedName>
</protein>
<dbReference type="Pfam" id="PF12833">
    <property type="entry name" value="HTH_18"/>
    <property type="match status" value="1"/>
</dbReference>
<dbReference type="PROSITE" id="PS01124">
    <property type="entry name" value="HTH_ARAC_FAMILY_2"/>
    <property type="match status" value="1"/>
</dbReference>
<sequence length="264" mass="30763">MKQIEDIHGIQRACYSKSSKSGEQFIKEHGISFIVSGEIEAYDGNTKHYYHKGDVVLFRKNALVRFVKYPPKDEAFEAISIILDEDLLKEFAQQQEISSEKNPKESLFKLEPDELITSCFKGLESWFGNKISAELAEIKKKEMIYLLLRNDKALKNVLFHFAMPGKINLEAFMNTNFRFNVPLTQFAFLTGRSLASFKRDFEKLFQTSPNKWLQQKRLEEAYYLLFNKKMKPKDVYLEVGFETLSHFSFAFKNKFGISPSGIYH</sequence>
<gene>
    <name evidence="5" type="ORF">SAMN05444484_10972</name>
</gene>
<keyword evidence="1" id="KW-0805">Transcription regulation</keyword>
<dbReference type="InterPro" id="IPR009057">
    <property type="entry name" value="Homeodomain-like_sf"/>
</dbReference>
<dbReference type="Pfam" id="PF22200">
    <property type="entry name" value="ExsA_N"/>
    <property type="match status" value="1"/>
</dbReference>
<accession>A0A1M7LDF7</accession>
<proteinExistence type="predicted"/>
<dbReference type="InterPro" id="IPR054015">
    <property type="entry name" value="ExsA-like_N"/>
</dbReference>
<feature type="domain" description="HTH araC/xylS-type" evidence="4">
    <location>
        <begin position="167"/>
        <end position="264"/>
    </location>
</feature>
<dbReference type="RefSeq" id="WP_068841416.1">
    <property type="nucleotide sequence ID" value="NZ_FRBT01000009.1"/>
</dbReference>
<evidence type="ECO:0000256" key="1">
    <source>
        <dbReference type="ARBA" id="ARBA00023015"/>
    </source>
</evidence>
<keyword evidence="3" id="KW-0804">Transcription</keyword>
<name>A0A1M7LDF7_9FLAO</name>
<organism evidence="5 6">
    <name type="scientific">Flavobacterium chilense</name>
    <dbReference type="NCBI Taxonomy" id="946677"/>
    <lineage>
        <taxon>Bacteria</taxon>
        <taxon>Pseudomonadati</taxon>
        <taxon>Bacteroidota</taxon>
        <taxon>Flavobacteriia</taxon>
        <taxon>Flavobacteriales</taxon>
        <taxon>Flavobacteriaceae</taxon>
        <taxon>Flavobacterium</taxon>
    </lineage>
</organism>
<dbReference type="SUPFAM" id="SSF46689">
    <property type="entry name" value="Homeodomain-like"/>
    <property type="match status" value="1"/>
</dbReference>
<dbReference type="AlphaFoldDB" id="A0A1M7LDF7"/>
<dbReference type="OrthoDB" id="4480133at2"/>
<keyword evidence="2 5" id="KW-0238">DNA-binding</keyword>
<evidence type="ECO:0000313" key="6">
    <source>
        <dbReference type="Proteomes" id="UP000184028"/>
    </source>
</evidence>
<dbReference type="GO" id="GO:0043565">
    <property type="term" value="F:sequence-specific DNA binding"/>
    <property type="evidence" value="ECO:0007669"/>
    <property type="project" value="InterPro"/>
</dbReference>
<dbReference type="GO" id="GO:0003700">
    <property type="term" value="F:DNA-binding transcription factor activity"/>
    <property type="evidence" value="ECO:0007669"/>
    <property type="project" value="InterPro"/>
</dbReference>